<dbReference type="InterPro" id="IPR050256">
    <property type="entry name" value="Glycosyltransferase_2"/>
</dbReference>
<accession>A0ABX4GBQ0</accession>
<evidence type="ECO:0000313" key="3">
    <source>
        <dbReference type="Proteomes" id="UP000216538"/>
    </source>
</evidence>
<dbReference type="SUPFAM" id="SSF53448">
    <property type="entry name" value="Nucleotide-diphospho-sugar transferases"/>
    <property type="match status" value="1"/>
</dbReference>
<dbReference type="Proteomes" id="UP000216538">
    <property type="component" value="Unassembled WGS sequence"/>
</dbReference>
<dbReference type="Pfam" id="PF00535">
    <property type="entry name" value="Glycos_transf_2"/>
    <property type="match status" value="1"/>
</dbReference>
<dbReference type="Gene3D" id="3.90.550.10">
    <property type="entry name" value="Spore Coat Polysaccharide Biosynthesis Protein SpsA, Chain A"/>
    <property type="match status" value="1"/>
</dbReference>
<protein>
    <submittedName>
        <fullName evidence="2">Glycosyltransferase family 2 protein</fullName>
    </submittedName>
</protein>
<proteinExistence type="predicted"/>
<dbReference type="PANTHER" id="PTHR48090:SF7">
    <property type="entry name" value="RFBJ PROTEIN"/>
    <property type="match status" value="1"/>
</dbReference>
<evidence type="ECO:0000259" key="1">
    <source>
        <dbReference type="Pfam" id="PF00535"/>
    </source>
</evidence>
<gene>
    <name evidence="2" type="ORF">CE457_15070</name>
</gene>
<comment type="caution">
    <text evidence="2">The sequence shown here is derived from an EMBL/GenBank/DDBJ whole genome shotgun (WGS) entry which is preliminary data.</text>
</comment>
<feature type="domain" description="Glycosyltransferase 2-like" evidence="1">
    <location>
        <begin position="8"/>
        <end position="118"/>
    </location>
</feature>
<dbReference type="InterPro" id="IPR029044">
    <property type="entry name" value="Nucleotide-diphossugar_trans"/>
</dbReference>
<dbReference type="EMBL" id="NPEY01000012">
    <property type="protein sequence ID" value="OZT73246.1"/>
    <property type="molecule type" value="Genomic_DNA"/>
</dbReference>
<evidence type="ECO:0000313" key="2">
    <source>
        <dbReference type="EMBL" id="OZT73246.1"/>
    </source>
</evidence>
<sequence length="215" mass="23820">MDRSRIALVIPAYNEAETIFDVVSAALNYGQPIVVNDSSNDATSEKASSAGAYVVSHAKNMGYDKALNSGFKEALRRGFEVVVTIDADGQHEPGLISQFLDSIDSGADLVLGVRNKRPRFAEHVFAYYTKFRYGINDPLCGMKAYKISVYESLGHFDSYGSIGTELAIYAARRGFCYSQVDFSVKDRIGRSRFGGSFVANFRILRSLFIDIVRVY</sequence>
<keyword evidence="3" id="KW-1185">Reference proteome</keyword>
<reference evidence="2 3" key="1">
    <citation type="submission" date="2017-07" db="EMBL/GenBank/DDBJ databases">
        <title>Shotgun whole genome sequences of three halophilic bacterial isolates.</title>
        <authorList>
            <person name="Pozzo T."/>
            <person name="Higdon S.M."/>
            <person name="Quillaguaman J."/>
        </authorList>
    </citation>
    <scope>NUCLEOTIDE SEQUENCE [LARGE SCALE GENOMIC DNA]</scope>
    <source>
        <strain evidence="2 3">LC1</strain>
    </source>
</reference>
<dbReference type="InterPro" id="IPR001173">
    <property type="entry name" value="Glyco_trans_2-like"/>
</dbReference>
<dbReference type="CDD" id="cd04179">
    <property type="entry name" value="DPM_DPG-synthase_like"/>
    <property type="match status" value="1"/>
</dbReference>
<name>A0ABX4GBQ0_9GAMM</name>
<organism evidence="2 3">
    <name type="scientific">Vreelandella boliviensis LC1</name>
    <dbReference type="NCBI Taxonomy" id="1072583"/>
    <lineage>
        <taxon>Bacteria</taxon>
        <taxon>Pseudomonadati</taxon>
        <taxon>Pseudomonadota</taxon>
        <taxon>Gammaproteobacteria</taxon>
        <taxon>Oceanospirillales</taxon>
        <taxon>Halomonadaceae</taxon>
        <taxon>Vreelandella</taxon>
    </lineage>
</organism>
<dbReference type="RefSeq" id="WP_083825760.1">
    <property type="nucleotide sequence ID" value="NZ_JH393257.1"/>
</dbReference>
<dbReference type="PANTHER" id="PTHR48090">
    <property type="entry name" value="UNDECAPRENYL-PHOSPHATE 4-DEOXY-4-FORMAMIDO-L-ARABINOSE TRANSFERASE-RELATED"/>
    <property type="match status" value="1"/>
</dbReference>